<dbReference type="EMBL" id="VDMB01000001">
    <property type="protein sequence ID" value="TYT76116.1"/>
    <property type="molecule type" value="Genomic_DNA"/>
</dbReference>
<evidence type="ECO:0000313" key="5">
    <source>
        <dbReference type="Proteomes" id="UP000321899"/>
    </source>
</evidence>
<evidence type="ECO:0000256" key="2">
    <source>
        <dbReference type="RuleBase" id="RU362080"/>
    </source>
</evidence>
<sequence length="92" mass="10186">MTIQTTYTQARAGLASLLDTVTDNREIVIIQRRGREDVAMISANELSGVLETAHLLRSPKNAARLLKSLERVRENSGSPQRIDDLRKEVGLG</sequence>
<evidence type="ECO:0000256" key="1">
    <source>
        <dbReference type="ARBA" id="ARBA00009981"/>
    </source>
</evidence>
<organism evidence="4 5">
    <name type="scientific">Desulfobotulus mexicanus</name>
    <dbReference type="NCBI Taxonomy" id="2586642"/>
    <lineage>
        <taxon>Bacteria</taxon>
        <taxon>Pseudomonadati</taxon>
        <taxon>Thermodesulfobacteriota</taxon>
        <taxon>Desulfobacteria</taxon>
        <taxon>Desulfobacterales</taxon>
        <taxon>Desulfobacteraceae</taxon>
        <taxon>Desulfobotulus</taxon>
    </lineage>
</organism>
<evidence type="ECO:0000256" key="3">
    <source>
        <dbReference type="SAM" id="MobiDB-lite"/>
    </source>
</evidence>
<keyword evidence="5" id="KW-1185">Reference proteome</keyword>
<protein>
    <recommendedName>
        <fullName evidence="2">Antitoxin</fullName>
    </recommendedName>
</protein>
<evidence type="ECO:0000313" key="4">
    <source>
        <dbReference type="EMBL" id="TYT76116.1"/>
    </source>
</evidence>
<dbReference type="Gene3D" id="1.10.1220.170">
    <property type="match status" value="1"/>
</dbReference>
<dbReference type="Pfam" id="PF02604">
    <property type="entry name" value="PhdYeFM_antitox"/>
    <property type="match status" value="1"/>
</dbReference>
<dbReference type="Proteomes" id="UP000321899">
    <property type="component" value="Unassembled WGS sequence"/>
</dbReference>
<dbReference type="RefSeq" id="WP_139445160.1">
    <property type="nucleotide sequence ID" value="NZ_VDMB01000001.1"/>
</dbReference>
<dbReference type="PANTHER" id="PTHR33713">
    <property type="entry name" value="ANTITOXIN YAFN-RELATED"/>
    <property type="match status" value="1"/>
</dbReference>
<reference evidence="4 5" key="1">
    <citation type="submission" date="2019-06" db="EMBL/GenBank/DDBJ databases">
        <title>Desulfobotulus mexicanus sp. nov., a novel sulfate-reducing bacterium isolated from the sediment of an alkaline crater lake in Mexico.</title>
        <authorList>
            <person name="Hirschler-Rea A."/>
        </authorList>
    </citation>
    <scope>NUCLEOTIDE SEQUENCE [LARGE SCALE GENOMIC DNA]</scope>
    <source>
        <strain evidence="4 5">PAR22N</strain>
    </source>
</reference>
<comment type="similarity">
    <text evidence="1 2">Belongs to the phD/YefM antitoxin family.</text>
</comment>
<name>A0A5Q4VGY2_9BACT</name>
<comment type="function">
    <text evidence="2">Antitoxin component of a type II toxin-antitoxin (TA) system.</text>
</comment>
<feature type="region of interest" description="Disordered" evidence="3">
    <location>
        <begin position="73"/>
        <end position="92"/>
    </location>
</feature>
<accession>A0A5Q4VGY2</accession>
<dbReference type="InterPro" id="IPR051405">
    <property type="entry name" value="phD/YefM_antitoxin"/>
</dbReference>
<dbReference type="Gene3D" id="3.40.1620.10">
    <property type="entry name" value="YefM-like domain"/>
    <property type="match status" value="1"/>
</dbReference>
<proteinExistence type="inferred from homology"/>
<dbReference type="InterPro" id="IPR036165">
    <property type="entry name" value="YefM-like_sf"/>
</dbReference>
<dbReference type="InterPro" id="IPR006442">
    <property type="entry name" value="Antitoxin_Phd/YefM"/>
</dbReference>
<gene>
    <name evidence="4" type="ORF">FIM25_00745</name>
</gene>
<dbReference type="SUPFAM" id="SSF143120">
    <property type="entry name" value="YefM-like"/>
    <property type="match status" value="1"/>
</dbReference>
<dbReference type="PANTHER" id="PTHR33713:SF6">
    <property type="entry name" value="ANTITOXIN YEFM"/>
    <property type="match status" value="1"/>
</dbReference>
<dbReference type="OrthoDB" id="9802003at2"/>
<feature type="compositionally biased region" description="Basic and acidic residues" evidence="3">
    <location>
        <begin position="81"/>
        <end position="92"/>
    </location>
</feature>
<comment type="caution">
    <text evidence="4">The sequence shown here is derived from an EMBL/GenBank/DDBJ whole genome shotgun (WGS) entry which is preliminary data.</text>
</comment>
<dbReference type="AlphaFoldDB" id="A0A5Q4VGY2"/>